<evidence type="ECO:0000256" key="3">
    <source>
        <dbReference type="ARBA" id="ARBA00022490"/>
    </source>
</evidence>
<dbReference type="GO" id="GO:0005829">
    <property type="term" value="C:cytosol"/>
    <property type="evidence" value="ECO:0007669"/>
    <property type="project" value="UniProtKB-SubCell"/>
</dbReference>
<dbReference type="Pfam" id="PF02561">
    <property type="entry name" value="FliS"/>
    <property type="match status" value="1"/>
</dbReference>
<dbReference type="EMBL" id="LO017727">
    <property type="protein sequence ID" value="CRH07718.1"/>
    <property type="molecule type" value="Genomic_DNA"/>
</dbReference>
<comment type="similarity">
    <text evidence="2">Belongs to the FliS family.</text>
</comment>
<dbReference type="GO" id="GO:0071973">
    <property type="term" value="P:bacterial-type flagellum-dependent cell motility"/>
    <property type="evidence" value="ECO:0007669"/>
    <property type="project" value="TreeGrafter"/>
</dbReference>
<dbReference type="PANTHER" id="PTHR34773:SF1">
    <property type="entry name" value="FLAGELLAR SECRETION CHAPERONE FLIS"/>
    <property type="match status" value="1"/>
</dbReference>
<keyword evidence="6" id="KW-0966">Cell projection</keyword>
<accession>A0A1S7LM41</accession>
<organism evidence="6">
    <name type="scientific">Magnetococcus massalia (strain MO-1)</name>
    <dbReference type="NCBI Taxonomy" id="451514"/>
    <lineage>
        <taxon>Bacteria</taxon>
        <taxon>Pseudomonadati</taxon>
        <taxon>Pseudomonadota</taxon>
        <taxon>Magnetococcia</taxon>
        <taxon>Magnetococcales</taxon>
        <taxon>Magnetococcaceae</taxon>
        <taxon>Magnetococcus</taxon>
    </lineage>
</organism>
<dbReference type="InterPro" id="IPR036584">
    <property type="entry name" value="FliS_sf"/>
</dbReference>
<keyword evidence="5" id="KW-0143">Chaperone</keyword>
<comment type="subcellular location">
    <subcellularLocation>
        <location evidence="1">Cytoplasm</location>
        <location evidence="1">Cytosol</location>
    </subcellularLocation>
</comment>
<evidence type="ECO:0000256" key="5">
    <source>
        <dbReference type="ARBA" id="ARBA00023186"/>
    </source>
</evidence>
<dbReference type="CDD" id="cd16098">
    <property type="entry name" value="FliS"/>
    <property type="match status" value="1"/>
</dbReference>
<dbReference type="SUPFAM" id="SSF101116">
    <property type="entry name" value="Flagellar export chaperone FliS"/>
    <property type="match status" value="1"/>
</dbReference>
<sequence>MEAIRVEETAVAGPTQEQLGLLINLYEGAINFLTAAVDANMQEDMEAFRANLQKGRRIIQEFQRTLDFRHGGEVPNRLNSLYQYMLDSLNEADLSGSVAPVDHVIHHLRVLLEGWQGVDLSS</sequence>
<keyword evidence="6" id="KW-0282">Flagellum</keyword>
<evidence type="ECO:0000256" key="2">
    <source>
        <dbReference type="ARBA" id="ARBA00008787"/>
    </source>
</evidence>
<dbReference type="PANTHER" id="PTHR34773">
    <property type="entry name" value="FLAGELLAR SECRETION CHAPERONE FLIS"/>
    <property type="match status" value="1"/>
</dbReference>
<dbReference type="AlphaFoldDB" id="A0A1S7LM41"/>
<evidence type="ECO:0000256" key="1">
    <source>
        <dbReference type="ARBA" id="ARBA00004514"/>
    </source>
</evidence>
<reference evidence="6" key="1">
    <citation type="submission" date="2015-04" db="EMBL/GenBank/DDBJ databases">
        <authorList>
            <person name="Syromyatnikov M.Y."/>
            <person name="Popov V.N."/>
        </authorList>
    </citation>
    <scope>NUCLEOTIDE SEQUENCE</scope>
    <source>
        <strain evidence="6">MO-1</strain>
    </source>
</reference>
<dbReference type="InterPro" id="IPR003713">
    <property type="entry name" value="FliS"/>
</dbReference>
<dbReference type="Gene3D" id="1.20.120.340">
    <property type="entry name" value="Flagellar protein FliS"/>
    <property type="match status" value="1"/>
</dbReference>
<keyword evidence="4" id="KW-1005">Bacterial flagellum biogenesis</keyword>
<dbReference type="GO" id="GO:0044780">
    <property type="term" value="P:bacterial-type flagellum assembly"/>
    <property type="evidence" value="ECO:0007669"/>
    <property type="project" value="InterPro"/>
</dbReference>
<protein>
    <submittedName>
        <fullName evidence="6">Putative flagellar protein FliS</fullName>
    </submittedName>
</protein>
<name>A0A1S7LM41_MAGMO</name>
<proteinExistence type="inferred from homology"/>
<keyword evidence="6" id="KW-0969">Cilium</keyword>
<gene>
    <name evidence="6" type="ORF">MAGMO_3582</name>
</gene>
<evidence type="ECO:0000313" key="6">
    <source>
        <dbReference type="EMBL" id="CRH07718.1"/>
    </source>
</evidence>
<dbReference type="NCBIfam" id="TIGR00208">
    <property type="entry name" value="fliS"/>
    <property type="match status" value="1"/>
</dbReference>
<evidence type="ECO:0000256" key="4">
    <source>
        <dbReference type="ARBA" id="ARBA00022795"/>
    </source>
</evidence>
<keyword evidence="3" id="KW-0963">Cytoplasm</keyword>